<proteinExistence type="predicted"/>
<evidence type="ECO:0000256" key="2">
    <source>
        <dbReference type="SAM" id="Phobius"/>
    </source>
</evidence>
<feature type="region of interest" description="Disordered" evidence="1">
    <location>
        <begin position="69"/>
        <end position="92"/>
    </location>
</feature>
<dbReference type="RefSeq" id="WP_135268782.1">
    <property type="nucleotide sequence ID" value="NZ_CP038436.1"/>
</dbReference>
<accession>A0A4P7IKD3</accession>
<gene>
    <name evidence="3" type="ORF">EXE58_15955</name>
</gene>
<dbReference type="AlphaFoldDB" id="A0A4P7IKD3"/>
<keyword evidence="2" id="KW-0472">Membrane</keyword>
<protein>
    <submittedName>
        <fullName evidence="3">Uncharacterized protein</fullName>
    </submittedName>
</protein>
<keyword evidence="2" id="KW-0812">Transmembrane</keyword>
<dbReference type="OrthoDB" id="3787124at2"/>
<keyword evidence="4" id="KW-1185">Reference proteome</keyword>
<organism evidence="3 4">
    <name type="scientific">Nocardioides seonyuensis</name>
    <dbReference type="NCBI Taxonomy" id="2518371"/>
    <lineage>
        <taxon>Bacteria</taxon>
        <taxon>Bacillati</taxon>
        <taxon>Actinomycetota</taxon>
        <taxon>Actinomycetes</taxon>
        <taxon>Propionibacteriales</taxon>
        <taxon>Nocardioidaceae</taxon>
        <taxon>Nocardioides</taxon>
    </lineage>
</organism>
<evidence type="ECO:0000313" key="4">
    <source>
        <dbReference type="Proteomes" id="UP000294853"/>
    </source>
</evidence>
<sequence>MVADADFSDYLQARWPLLVAALEREGVASAEARLAVAEVLVANRRGWRRLVDEESVDVHVWRALRERTGLPDQPGSTPPVTTVGVDPTRPVDRPEPWLEQAEALRRSRRWRDVWRYLLGLVAAALVVAALVWWGSRPDVREETNPLPVPWYAGEELHLAEVVVELRDVDSFVAFGDGAAVRLEDGEVIEVDGGGDVSALADPPQDLLFPPSLPDYLPFGRYTYVVQGTVLPDGGRAFVLDSRRGDRNNSLQIPASSHRVLVLCEPDGSCREAEGGIPAEGFRLR</sequence>
<evidence type="ECO:0000313" key="3">
    <source>
        <dbReference type="EMBL" id="QBX56797.1"/>
    </source>
</evidence>
<feature type="compositionally biased region" description="Low complexity" evidence="1">
    <location>
        <begin position="78"/>
        <end position="88"/>
    </location>
</feature>
<feature type="transmembrane region" description="Helical" evidence="2">
    <location>
        <begin position="113"/>
        <end position="134"/>
    </location>
</feature>
<dbReference type="EMBL" id="CP038436">
    <property type="protein sequence ID" value="QBX56797.1"/>
    <property type="molecule type" value="Genomic_DNA"/>
</dbReference>
<keyword evidence="2" id="KW-1133">Transmembrane helix</keyword>
<dbReference type="KEGG" id="nsn:EXE58_15955"/>
<dbReference type="Proteomes" id="UP000294853">
    <property type="component" value="Chromosome"/>
</dbReference>
<reference evidence="3 4" key="1">
    <citation type="submission" date="2019-03" db="EMBL/GenBank/DDBJ databases">
        <title>Three New Species of Nocardioides, Nocardioides euryhalodurans sp. nov., Nocardioides seonyuensis sp. nov. and Nocardioides eburneoflavus sp. nov. Iolated from Soil.</title>
        <authorList>
            <person name="Roh S.G."/>
            <person name="Lee C."/>
            <person name="Kim M.-K."/>
            <person name="Kim S.B."/>
        </authorList>
    </citation>
    <scope>NUCLEOTIDE SEQUENCE [LARGE SCALE GENOMIC DNA]</scope>
    <source>
        <strain evidence="3 4">MMS17-SY207-3</strain>
    </source>
</reference>
<evidence type="ECO:0000256" key="1">
    <source>
        <dbReference type="SAM" id="MobiDB-lite"/>
    </source>
</evidence>
<name>A0A4P7IKD3_9ACTN</name>